<dbReference type="Pfam" id="PF00702">
    <property type="entry name" value="Hydrolase"/>
    <property type="match status" value="1"/>
</dbReference>
<gene>
    <name evidence="12" type="primary">cadA</name>
    <name evidence="12" type="ORF">J5V48_06600</name>
</gene>
<evidence type="ECO:0000313" key="12">
    <source>
        <dbReference type="EMBL" id="MBW7570558.1"/>
    </source>
</evidence>
<accession>A0ABS7DH14</accession>
<dbReference type="NCBIfam" id="TIGR01494">
    <property type="entry name" value="ATPase_P-type"/>
    <property type="match status" value="1"/>
</dbReference>
<dbReference type="Proteomes" id="UP000731465">
    <property type="component" value="Unassembled WGS sequence"/>
</dbReference>
<keyword evidence="10" id="KW-0547">Nucleotide-binding</keyword>
<dbReference type="PANTHER" id="PTHR48085:SF5">
    <property type="entry name" value="CADMIUM_ZINC-TRANSPORTING ATPASE HMA4-RELATED"/>
    <property type="match status" value="1"/>
</dbReference>
<evidence type="ECO:0000256" key="7">
    <source>
        <dbReference type="ARBA" id="ARBA00023136"/>
    </source>
</evidence>
<evidence type="ECO:0000256" key="2">
    <source>
        <dbReference type="ARBA" id="ARBA00006024"/>
    </source>
</evidence>
<feature type="transmembrane region" description="Helical" evidence="10">
    <location>
        <begin position="30"/>
        <end position="53"/>
    </location>
</feature>
<keyword evidence="13" id="KW-1185">Reference proteome</keyword>
<dbReference type="NCBIfam" id="TIGR01512">
    <property type="entry name" value="ATPase-IB2_Cd"/>
    <property type="match status" value="1"/>
</dbReference>
<comment type="catalytic activity">
    <reaction evidence="9">
        <text>Zn(2+)(in) + ATP + H2O = Zn(2+)(out) + ADP + phosphate + H(+)</text>
        <dbReference type="Rhea" id="RHEA:20621"/>
        <dbReference type="ChEBI" id="CHEBI:15377"/>
        <dbReference type="ChEBI" id="CHEBI:15378"/>
        <dbReference type="ChEBI" id="CHEBI:29105"/>
        <dbReference type="ChEBI" id="CHEBI:30616"/>
        <dbReference type="ChEBI" id="CHEBI:43474"/>
        <dbReference type="ChEBI" id="CHEBI:456216"/>
        <dbReference type="EC" id="7.2.2.12"/>
    </reaction>
</comment>
<dbReference type="Gene3D" id="2.70.150.10">
    <property type="entry name" value="Calcium-transporting ATPase, cytoplasmic transduction domain A"/>
    <property type="match status" value="1"/>
</dbReference>
<keyword evidence="6 10" id="KW-1133">Transmembrane helix</keyword>
<evidence type="ECO:0000256" key="9">
    <source>
        <dbReference type="ARBA" id="ARBA00047308"/>
    </source>
</evidence>
<dbReference type="InterPro" id="IPR023298">
    <property type="entry name" value="ATPase_P-typ_TM_dom_sf"/>
</dbReference>
<evidence type="ECO:0000256" key="3">
    <source>
        <dbReference type="ARBA" id="ARBA00022692"/>
    </source>
</evidence>
<feature type="transmembrane region" description="Helical" evidence="10">
    <location>
        <begin position="587"/>
        <end position="606"/>
    </location>
</feature>
<evidence type="ECO:0000256" key="8">
    <source>
        <dbReference type="ARBA" id="ARBA00039097"/>
    </source>
</evidence>
<dbReference type="InterPro" id="IPR059000">
    <property type="entry name" value="ATPase_P-type_domA"/>
</dbReference>
<evidence type="ECO:0000256" key="10">
    <source>
        <dbReference type="RuleBase" id="RU362081"/>
    </source>
</evidence>
<dbReference type="InterPro" id="IPR023214">
    <property type="entry name" value="HAD_sf"/>
</dbReference>
<dbReference type="InterPro" id="IPR036412">
    <property type="entry name" value="HAD-like_sf"/>
</dbReference>
<dbReference type="PRINTS" id="PR00119">
    <property type="entry name" value="CATATPASE"/>
</dbReference>
<keyword evidence="10" id="KW-1003">Cell membrane</keyword>
<name>A0ABS7DH14_9GAMM</name>
<dbReference type="SFLD" id="SFLDS00003">
    <property type="entry name" value="Haloacid_Dehalogenase"/>
    <property type="match status" value="1"/>
</dbReference>
<dbReference type="SFLD" id="SFLDF00027">
    <property type="entry name" value="p-type_atpase"/>
    <property type="match status" value="1"/>
</dbReference>
<dbReference type="SUPFAM" id="SSF56784">
    <property type="entry name" value="HAD-like"/>
    <property type="match status" value="1"/>
</dbReference>
<feature type="transmembrane region" description="Helical" evidence="10">
    <location>
        <begin position="7"/>
        <end position="24"/>
    </location>
</feature>
<dbReference type="EMBL" id="JAGFNY010000021">
    <property type="protein sequence ID" value="MBW7570558.1"/>
    <property type="molecule type" value="Genomic_DNA"/>
</dbReference>
<keyword evidence="3 10" id="KW-0812">Transmembrane</keyword>
<keyword evidence="4 10" id="KW-0479">Metal-binding</keyword>
<feature type="domain" description="P-type ATPase A" evidence="11">
    <location>
        <begin position="116"/>
        <end position="215"/>
    </location>
</feature>
<feature type="transmembrane region" description="Helical" evidence="10">
    <location>
        <begin position="265"/>
        <end position="292"/>
    </location>
</feature>
<dbReference type="PRINTS" id="PR00120">
    <property type="entry name" value="HATPASE"/>
</dbReference>
<dbReference type="SFLD" id="SFLDG00002">
    <property type="entry name" value="C1.7:_P-type_atpase_like"/>
    <property type="match status" value="1"/>
</dbReference>
<reference evidence="12 13" key="1">
    <citation type="submission" date="2021-03" db="EMBL/GenBank/DDBJ databases">
        <title>Succinivibrio sp. nov. isolated from feces of cow.</title>
        <authorList>
            <person name="Choi J.-Y."/>
        </authorList>
    </citation>
    <scope>NUCLEOTIDE SEQUENCE [LARGE SCALE GENOMIC DNA]</scope>
    <source>
        <strain evidence="12 13">AGMB01872</strain>
    </source>
</reference>
<protein>
    <recommendedName>
        <fullName evidence="8">P-type Zn(2+) transporter</fullName>
        <ecNumber evidence="8">7.2.2.12</ecNumber>
    </recommendedName>
</protein>
<comment type="similarity">
    <text evidence="2 10">Belongs to the cation transport ATPase (P-type) (TC 3.A.3) family. Type IB subfamily.</text>
</comment>
<dbReference type="InterPro" id="IPR023299">
    <property type="entry name" value="ATPase_P-typ_cyto_dom_N"/>
</dbReference>
<dbReference type="Gene3D" id="3.40.1110.10">
    <property type="entry name" value="Calcium-transporting ATPase, cytoplasmic domain N"/>
    <property type="match status" value="1"/>
</dbReference>
<dbReference type="InterPro" id="IPR051014">
    <property type="entry name" value="Cation_Transport_ATPase_IB"/>
</dbReference>
<dbReference type="Gene3D" id="3.40.50.1000">
    <property type="entry name" value="HAD superfamily/HAD-like"/>
    <property type="match status" value="1"/>
</dbReference>
<proteinExistence type="inferred from homology"/>
<feature type="transmembrane region" description="Helical" evidence="10">
    <location>
        <begin position="231"/>
        <end position="253"/>
    </location>
</feature>
<dbReference type="InterPro" id="IPR027256">
    <property type="entry name" value="P-typ_ATPase_IB"/>
</dbReference>
<comment type="subcellular location">
    <subcellularLocation>
        <location evidence="10">Cell membrane</location>
    </subcellularLocation>
    <subcellularLocation>
        <location evidence="1">Membrane</location>
    </subcellularLocation>
</comment>
<organism evidence="12 13">
    <name type="scientific">Succinivibrio faecicola</name>
    <dbReference type="NCBI Taxonomy" id="2820300"/>
    <lineage>
        <taxon>Bacteria</taxon>
        <taxon>Pseudomonadati</taxon>
        <taxon>Pseudomonadota</taxon>
        <taxon>Gammaproteobacteria</taxon>
        <taxon>Aeromonadales</taxon>
        <taxon>Succinivibrionaceae</taxon>
        <taxon>Succinivibrio</taxon>
    </lineage>
</organism>
<evidence type="ECO:0000256" key="5">
    <source>
        <dbReference type="ARBA" id="ARBA00022967"/>
    </source>
</evidence>
<dbReference type="InterPro" id="IPR044492">
    <property type="entry name" value="P_typ_ATPase_HD_dom"/>
</dbReference>
<evidence type="ECO:0000313" key="13">
    <source>
        <dbReference type="Proteomes" id="UP000731465"/>
    </source>
</evidence>
<dbReference type="SUPFAM" id="SSF81653">
    <property type="entry name" value="Calcium ATPase, transduction domain A"/>
    <property type="match status" value="1"/>
</dbReference>
<dbReference type="InterPro" id="IPR008250">
    <property type="entry name" value="ATPase_P-typ_transduc_dom_A_sf"/>
</dbReference>
<keyword evidence="5" id="KW-1278">Translocase</keyword>
<comment type="caution">
    <text evidence="12">The sequence shown here is derived from an EMBL/GenBank/DDBJ whole genome shotgun (WGS) entry which is preliminary data.</text>
</comment>
<dbReference type="Pfam" id="PF00122">
    <property type="entry name" value="E1-E2_ATPase"/>
    <property type="match status" value="1"/>
</dbReference>
<evidence type="ECO:0000256" key="4">
    <source>
        <dbReference type="ARBA" id="ARBA00022723"/>
    </source>
</evidence>
<dbReference type="PANTHER" id="PTHR48085">
    <property type="entry name" value="CADMIUM/ZINC-TRANSPORTING ATPASE HMA2-RELATED"/>
    <property type="match status" value="1"/>
</dbReference>
<dbReference type="InterPro" id="IPR001757">
    <property type="entry name" value="P_typ_ATPase"/>
</dbReference>
<dbReference type="RefSeq" id="WP_219937782.1">
    <property type="nucleotide sequence ID" value="NZ_JAGFNY010000021.1"/>
</dbReference>
<evidence type="ECO:0000259" key="11">
    <source>
        <dbReference type="Pfam" id="PF00122"/>
    </source>
</evidence>
<evidence type="ECO:0000256" key="6">
    <source>
        <dbReference type="ARBA" id="ARBA00022989"/>
    </source>
</evidence>
<keyword evidence="10" id="KW-0067">ATP-binding</keyword>
<dbReference type="EC" id="7.2.2.12" evidence="8"/>
<sequence length="612" mass="67798">MNSRLKLIFSSTVFIVLVINEYLFDSYLPVSVVLPLTLLAYIFCGLDVVLDAVKMLIKQKRMTEQLLMTIATFAAFILKDFPEALAIMVFYKIGAKFEDFAKARSHSNIMHLASIRPQIARVVIDGEEKDIKPRDVKIGDTIKVLKGEIVPVDGVLQSDCCALDTRSLTGESKTLVVNKSDNVLSGSVNMSDVIYIKVTKLYKNSSLTKLINLIEDSAINKSKSEDLIRRFCTYYTPFVVITAILLCLVPVFLEGAVFSDWIERALVFLVVSCPCALVLSVPLTFFAGIGALSKIGVLVKGSVHIETISRLKAIAFDKTGTLSTGEFKLSDVITSLDKNYLFSIIFALEKNSTHPISKSLLQAAKSYPIEQLDVCDFKEISGFGLTAFIDKKEIYFGSYEFVKKICNCVNTHTDDGYTRLYLVIDKELSATLLLEDCIKDDAKALVSYLDSNNIKSTIISGDLKGCVQLASKKTGIKDYYYQTTPDKKVEVFKKIKEQNHIVAFCGDGLNDAPVINLSDVSFVMGKKGSALSVESADIIVMNDSLESVRKCFVISKRIYKTAVFNIAFVIFIKFMVLFLGAFGFANIYSAIFADVGVLILAVLNAMRALTFR</sequence>
<keyword evidence="7 10" id="KW-0472">Membrane</keyword>
<feature type="transmembrane region" description="Helical" evidence="10">
    <location>
        <begin position="562"/>
        <end position="581"/>
    </location>
</feature>
<evidence type="ECO:0000256" key="1">
    <source>
        <dbReference type="ARBA" id="ARBA00004370"/>
    </source>
</evidence>
<dbReference type="SUPFAM" id="SSF81665">
    <property type="entry name" value="Calcium ATPase, transmembrane domain M"/>
    <property type="match status" value="1"/>
</dbReference>
<dbReference type="NCBIfam" id="TIGR01525">
    <property type="entry name" value="ATPase-IB_hvy"/>
    <property type="match status" value="1"/>
</dbReference>